<evidence type="ECO:0000313" key="2">
    <source>
        <dbReference type="Proteomes" id="UP000618733"/>
    </source>
</evidence>
<evidence type="ECO:0008006" key="3">
    <source>
        <dbReference type="Google" id="ProtNLM"/>
    </source>
</evidence>
<accession>A0A934UVW8</accession>
<comment type="caution">
    <text evidence="1">The sequence shown here is derived from an EMBL/GenBank/DDBJ whole genome shotgun (WGS) entry which is preliminary data.</text>
</comment>
<proteinExistence type="predicted"/>
<protein>
    <recommendedName>
        <fullName evidence="3">Protein ImuA</fullName>
    </recommendedName>
</protein>
<reference evidence="1" key="1">
    <citation type="submission" date="2020-12" db="EMBL/GenBank/DDBJ databases">
        <title>Leucobacter sp. CAS2, isolated from Chromium sludge.</title>
        <authorList>
            <person name="Xu Z."/>
        </authorList>
    </citation>
    <scope>NUCLEOTIDE SEQUENCE</scope>
    <source>
        <strain evidence="1">CSA2</strain>
    </source>
</reference>
<dbReference type="AlphaFoldDB" id="A0A934UVW8"/>
<dbReference type="RefSeq" id="WP_200131219.1">
    <property type="nucleotide sequence ID" value="NZ_JAEHOI010000002.1"/>
</dbReference>
<keyword evidence="2" id="KW-1185">Reference proteome</keyword>
<gene>
    <name evidence="1" type="ORF">JD292_02865</name>
</gene>
<dbReference type="Proteomes" id="UP000618733">
    <property type="component" value="Unassembled WGS sequence"/>
</dbReference>
<evidence type="ECO:0000313" key="1">
    <source>
        <dbReference type="EMBL" id="MBK0421024.1"/>
    </source>
</evidence>
<name>A0A934UVW8_9MICO</name>
<sequence length="224" mass="23103">MSQSATLHSLQQRISEMQPLRLGERGLPTLPGLRGLLPGGAIRQGASYSVNGSLQLSLSMLAAASTAGSWCGVIGFPGFGAEAAATLGIALDRCVLIPDPGSDALGFAGLLSEVLSVVLLASPRSIGSGETERISARLRDHGSALIVAGAWPRTESTLTVTSSRWSGLRRGGGLLADRALTVQSQDRRGTRTHTVAFADGRVADHADPAADPGSLPRMRLVASS</sequence>
<dbReference type="EMBL" id="JAEHOI010000002">
    <property type="protein sequence ID" value="MBK0421024.1"/>
    <property type="molecule type" value="Genomic_DNA"/>
</dbReference>
<organism evidence="1 2">
    <name type="scientific">Leucobacter edaphi</name>
    <dbReference type="NCBI Taxonomy" id="2796472"/>
    <lineage>
        <taxon>Bacteria</taxon>
        <taxon>Bacillati</taxon>
        <taxon>Actinomycetota</taxon>
        <taxon>Actinomycetes</taxon>
        <taxon>Micrococcales</taxon>
        <taxon>Microbacteriaceae</taxon>
        <taxon>Leucobacter</taxon>
    </lineage>
</organism>